<keyword evidence="4 10" id="KW-0479">Metal-binding</keyword>
<feature type="binding site" evidence="10">
    <location>
        <position position="71"/>
    </location>
    <ligand>
        <name>Mg(2+)</name>
        <dbReference type="ChEBI" id="CHEBI:18420"/>
        <label>1</label>
        <note>catalytic</note>
    </ligand>
</feature>
<dbReference type="Proteomes" id="UP000317909">
    <property type="component" value="Chromosome"/>
</dbReference>
<dbReference type="Gene3D" id="3.40.190.80">
    <property type="match status" value="1"/>
</dbReference>
<dbReference type="InterPro" id="IPR020583">
    <property type="entry name" value="Inositol_monoP_metal-BS"/>
</dbReference>
<evidence type="ECO:0000256" key="6">
    <source>
        <dbReference type="ARBA" id="ARBA00022842"/>
    </source>
</evidence>
<evidence type="ECO:0000256" key="5">
    <source>
        <dbReference type="ARBA" id="ARBA00022801"/>
    </source>
</evidence>
<dbReference type="NCBIfam" id="TIGR01330">
    <property type="entry name" value="bisphos_HAL2"/>
    <property type="match status" value="1"/>
</dbReference>
<keyword evidence="12" id="KW-1185">Reference proteome</keyword>
<organism evidence="11 12">
    <name type="scientific">Lacipirellula limnantheis</name>
    <dbReference type="NCBI Taxonomy" id="2528024"/>
    <lineage>
        <taxon>Bacteria</taxon>
        <taxon>Pseudomonadati</taxon>
        <taxon>Planctomycetota</taxon>
        <taxon>Planctomycetia</taxon>
        <taxon>Pirellulales</taxon>
        <taxon>Lacipirellulaceae</taxon>
        <taxon>Lacipirellula</taxon>
    </lineage>
</organism>
<evidence type="ECO:0000256" key="8">
    <source>
        <dbReference type="ARBA" id="ARBA00044479"/>
    </source>
</evidence>
<evidence type="ECO:0000256" key="4">
    <source>
        <dbReference type="ARBA" id="ARBA00022723"/>
    </source>
</evidence>
<dbReference type="RefSeq" id="WP_145431716.1">
    <property type="nucleotide sequence ID" value="NZ_CP036339.1"/>
</dbReference>
<proteinExistence type="inferred from homology"/>
<feature type="binding site" evidence="10">
    <location>
        <position position="275"/>
    </location>
    <ligand>
        <name>Mg(2+)</name>
        <dbReference type="ChEBI" id="CHEBI:18420"/>
        <label>1</label>
        <note>catalytic</note>
    </ligand>
</feature>
<evidence type="ECO:0000256" key="10">
    <source>
        <dbReference type="PIRSR" id="PIRSR600760-2"/>
    </source>
</evidence>
<dbReference type="PROSITE" id="PS00629">
    <property type="entry name" value="IMP_1"/>
    <property type="match status" value="1"/>
</dbReference>
<dbReference type="Gene3D" id="3.30.540.10">
    <property type="entry name" value="Fructose-1,6-Bisphosphatase, subunit A, domain 1"/>
    <property type="match status" value="1"/>
</dbReference>
<dbReference type="InterPro" id="IPR000760">
    <property type="entry name" value="Inositol_monophosphatase-like"/>
</dbReference>
<dbReference type="KEGG" id="llh:I41_12860"/>
<evidence type="ECO:0000256" key="1">
    <source>
        <dbReference type="ARBA" id="ARBA00001946"/>
    </source>
</evidence>
<keyword evidence="6 10" id="KW-0460">Magnesium</keyword>
<dbReference type="EMBL" id="CP036339">
    <property type="protein sequence ID" value="QDT72119.1"/>
    <property type="molecule type" value="Genomic_DNA"/>
</dbReference>
<dbReference type="Pfam" id="PF00459">
    <property type="entry name" value="Inositol_P"/>
    <property type="match status" value="1"/>
</dbReference>
<evidence type="ECO:0000256" key="7">
    <source>
        <dbReference type="ARBA" id="ARBA00044466"/>
    </source>
</evidence>
<evidence type="ECO:0000313" key="12">
    <source>
        <dbReference type="Proteomes" id="UP000317909"/>
    </source>
</evidence>
<dbReference type="CDD" id="cd01517">
    <property type="entry name" value="PAP_phosphatase"/>
    <property type="match status" value="1"/>
</dbReference>
<dbReference type="GO" id="GO:0008441">
    <property type="term" value="F:3'(2'),5'-bisphosphate nucleotidase activity"/>
    <property type="evidence" value="ECO:0007669"/>
    <property type="project" value="UniProtKB-EC"/>
</dbReference>
<evidence type="ECO:0000256" key="2">
    <source>
        <dbReference type="ARBA" id="ARBA00009759"/>
    </source>
</evidence>
<protein>
    <recommendedName>
        <fullName evidence="3">3'(2'),5'-bisphosphate nucleotidase</fullName>
        <ecNumber evidence="3">3.1.3.7</ecNumber>
    </recommendedName>
</protein>
<dbReference type="InterPro" id="IPR051090">
    <property type="entry name" value="Inositol_monoP_superfamily"/>
</dbReference>
<sequence length="332" mass="34817">MSPFFDTPAARFAIEAVREASILVRRVQREMIGDAITKDDKSPVTVADFAAQAVVAHRLAARFPDAVLVGEESAGGLKDAASRSTLEQITRFVQTVEPSATAESVCDWIDRGSNEAPATYWTLDPVDGTKGFLRHDQYAVALALVENGKVVLGALGCPELEGGVRPAKGGAGSILLAARGEGAWVQSLAEPNGKWTRLTASTSGDPAGARLLRSVEKSHTDADSIGDLATKLGVRADPVPMDSQAKYAVLAAGGGDVILRLLSPSRPDYREKVWDQAAGSIVVEEAGGRVSDLDGKPLDFSHGRTLATNRGVLVTNGPLHEAFLAGLKAIGA</sequence>
<name>A0A517TUR7_9BACT</name>
<dbReference type="EC" id="3.1.3.7" evidence="3"/>
<comment type="cofactor">
    <cofactor evidence="1 10">
        <name>Mg(2+)</name>
        <dbReference type="ChEBI" id="CHEBI:18420"/>
    </cofactor>
</comment>
<dbReference type="InterPro" id="IPR020550">
    <property type="entry name" value="Inositol_monophosphatase_CS"/>
</dbReference>
<reference evidence="11 12" key="1">
    <citation type="submission" date="2019-02" db="EMBL/GenBank/DDBJ databases">
        <title>Deep-cultivation of Planctomycetes and their phenomic and genomic characterization uncovers novel biology.</title>
        <authorList>
            <person name="Wiegand S."/>
            <person name="Jogler M."/>
            <person name="Boedeker C."/>
            <person name="Pinto D."/>
            <person name="Vollmers J."/>
            <person name="Rivas-Marin E."/>
            <person name="Kohn T."/>
            <person name="Peeters S.H."/>
            <person name="Heuer A."/>
            <person name="Rast P."/>
            <person name="Oberbeckmann S."/>
            <person name="Bunk B."/>
            <person name="Jeske O."/>
            <person name="Meyerdierks A."/>
            <person name="Storesund J.E."/>
            <person name="Kallscheuer N."/>
            <person name="Luecker S."/>
            <person name="Lage O.M."/>
            <person name="Pohl T."/>
            <person name="Merkel B.J."/>
            <person name="Hornburger P."/>
            <person name="Mueller R.-W."/>
            <person name="Bruemmer F."/>
            <person name="Labrenz M."/>
            <person name="Spormann A.M."/>
            <person name="Op den Camp H."/>
            <person name="Overmann J."/>
            <person name="Amann R."/>
            <person name="Jetten M.S.M."/>
            <person name="Mascher T."/>
            <person name="Medema M.H."/>
            <person name="Devos D.P."/>
            <person name="Kaster A.-K."/>
            <person name="Ovreas L."/>
            <person name="Rohde M."/>
            <person name="Galperin M.Y."/>
            <person name="Jogler C."/>
        </authorList>
    </citation>
    <scope>NUCLEOTIDE SEQUENCE [LARGE SCALE GENOMIC DNA]</scope>
    <source>
        <strain evidence="11 12">I41</strain>
    </source>
</reference>
<dbReference type="InterPro" id="IPR006239">
    <property type="entry name" value="DPNP"/>
</dbReference>
<comment type="similarity">
    <text evidence="2">Belongs to the inositol monophosphatase superfamily.</text>
</comment>
<feature type="binding site" evidence="10">
    <location>
        <position position="127"/>
    </location>
    <ligand>
        <name>Mg(2+)</name>
        <dbReference type="ChEBI" id="CHEBI:18420"/>
        <label>1</label>
        <note>catalytic</note>
    </ligand>
</feature>
<comment type="catalytic activity">
    <reaction evidence="9">
        <text>3'-phosphoadenylyl sulfate + H2O = adenosine 5'-phosphosulfate + phosphate</text>
        <dbReference type="Rhea" id="RHEA:77639"/>
        <dbReference type="ChEBI" id="CHEBI:15377"/>
        <dbReference type="ChEBI" id="CHEBI:43474"/>
        <dbReference type="ChEBI" id="CHEBI:58243"/>
        <dbReference type="ChEBI" id="CHEBI:58339"/>
        <dbReference type="EC" id="3.1.3.7"/>
    </reaction>
    <physiologicalReaction direction="left-to-right" evidence="9">
        <dbReference type="Rhea" id="RHEA:77640"/>
    </physiologicalReaction>
</comment>
<evidence type="ECO:0000256" key="9">
    <source>
        <dbReference type="ARBA" id="ARBA00044484"/>
    </source>
</evidence>
<comment type="catalytic activity">
    <reaction evidence="7">
        <text>adenosine 2',5'-bisphosphate + H2O = AMP + phosphate</text>
        <dbReference type="Rhea" id="RHEA:77643"/>
        <dbReference type="ChEBI" id="CHEBI:15377"/>
        <dbReference type="ChEBI" id="CHEBI:43474"/>
        <dbReference type="ChEBI" id="CHEBI:194156"/>
        <dbReference type="ChEBI" id="CHEBI:456215"/>
        <dbReference type="EC" id="3.1.3.7"/>
    </reaction>
    <physiologicalReaction direction="left-to-right" evidence="7">
        <dbReference type="Rhea" id="RHEA:77644"/>
    </physiologicalReaction>
</comment>
<dbReference type="PANTHER" id="PTHR43200">
    <property type="entry name" value="PHOSPHATASE"/>
    <property type="match status" value="1"/>
</dbReference>
<gene>
    <name evidence="11" type="primary">suhB_2</name>
    <name evidence="11" type="ORF">I41_12860</name>
</gene>
<dbReference type="PRINTS" id="PR00377">
    <property type="entry name" value="IMPHPHTASES"/>
</dbReference>
<dbReference type="GO" id="GO:0046872">
    <property type="term" value="F:metal ion binding"/>
    <property type="evidence" value="ECO:0007669"/>
    <property type="project" value="UniProtKB-KW"/>
</dbReference>
<dbReference type="AlphaFoldDB" id="A0A517TUR7"/>
<dbReference type="PROSITE" id="PS00630">
    <property type="entry name" value="IMP_2"/>
    <property type="match status" value="1"/>
</dbReference>
<feature type="binding site" evidence="10">
    <location>
        <position position="124"/>
    </location>
    <ligand>
        <name>Mg(2+)</name>
        <dbReference type="ChEBI" id="CHEBI:18420"/>
        <label>1</label>
        <note>catalytic</note>
    </ligand>
</feature>
<comment type="catalytic activity">
    <reaction evidence="8">
        <text>adenosine 3',5'-bisphosphate + H2O = AMP + phosphate</text>
        <dbReference type="Rhea" id="RHEA:10040"/>
        <dbReference type="ChEBI" id="CHEBI:15377"/>
        <dbReference type="ChEBI" id="CHEBI:43474"/>
        <dbReference type="ChEBI" id="CHEBI:58343"/>
        <dbReference type="ChEBI" id="CHEBI:456215"/>
        <dbReference type="EC" id="3.1.3.7"/>
    </reaction>
    <physiologicalReaction direction="left-to-right" evidence="8">
        <dbReference type="Rhea" id="RHEA:10041"/>
    </physiologicalReaction>
</comment>
<dbReference type="OrthoDB" id="9772456at2"/>
<evidence type="ECO:0000313" key="11">
    <source>
        <dbReference type="EMBL" id="QDT72119.1"/>
    </source>
</evidence>
<evidence type="ECO:0000256" key="3">
    <source>
        <dbReference type="ARBA" id="ARBA00012633"/>
    </source>
</evidence>
<dbReference type="GO" id="GO:0046854">
    <property type="term" value="P:phosphatidylinositol phosphate biosynthetic process"/>
    <property type="evidence" value="ECO:0007669"/>
    <property type="project" value="InterPro"/>
</dbReference>
<keyword evidence="5 11" id="KW-0378">Hydrolase</keyword>
<dbReference type="PANTHER" id="PTHR43200:SF6">
    <property type="entry name" value="3'(2'),5'-BISPHOSPHATE NUCLEOTIDASE"/>
    <property type="match status" value="1"/>
</dbReference>
<dbReference type="GO" id="GO:0000103">
    <property type="term" value="P:sulfate assimilation"/>
    <property type="evidence" value="ECO:0007669"/>
    <property type="project" value="TreeGrafter"/>
</dbReference>
<accession>A0A517TUR7</accession>
<dbReference type="SUPFAM" id="SSF56655">
    <property type="entry name" value="Carbohydrate phosphatase"/>
    <property type="match status" value="1"/>
</dbReference>